<evidence type="ECO:0000313" key="2">
    <source>
        <dbReference type="Proteomes" id="UP000317730"/>
    </source>
</evidence>
<dbReference type="Proteomes" id="UP000317730">
    <property type="component" value="Unassembled WGS sequence"/>
</dbReference>
<reference evidence="1 2" key="1">
    <citation type="submission" date="2019-06" db="EMBL/GenBank/DDBJ databases">
        <title>Whole genome shotgun sequence of Acetobacter peroxydans NBRC 13755.</title>
        <authorList>
            <person name="Hosoyama A."/>
            <person name="Uohara A."/>
            <person name="Ohji S."/>
            <person name="Ichikawa N."/>
        </authorList>
    </citation>
    <scope>NUCLEOTIDE SEQUENCE [LARGE SCALE GENOMIC DNA]</scope>
    <source>
        <strain evidence="1 2">NBRC 13755</strain>
    </source>
</reference>
<dbReference type="EMBL" id="BJMV01000011">
    <property type="protein sequence ID" value="GEB86289.1"/>
    <property type="molecule type" value="Genomic_DNA"/>
</dbReference>
<gene>
    <name evidence="1" type="ORF">APE01nite_20860</name>
</gene>
<evidence type="ECO:0008006" key="3">
    <source>
        <dbReference type="Google" id="ProtNLM"/>
    </source>
</evidence>
<dbReference type="OrthoDB" id="7225969at2"/>
<keyword evidence="2" id="KW-1185">Reference proteome</keyword>
<evidence type="ECO:0000313" key="1">
    <source>
        <dbReference type="EMBL" id="GEB86289.1"/>
    </source>
</evidence>
<proteinExistence type="predicted"/>
<accession>A0A4Y3TXW8</accession>
<sequence length="155" mass="16733">MAYIILALALIVGAFAEEQGLIVLGLQQNIYEEPNNAAQRWLAYRSAVQFYVERHPGFTGALALSDLGMNDERQFLPDAGNYVSRNANGTMVVTWIPLAANVIADTISLTDGDRSIGIAHGTSWSSPFYGNMGSLPVVVPEGNIVSVVNFTGPRF</sequence>
<name>A0A4Y3TXW8_9PROT</name>
<comment type="caution">
    <text evidence="1">The sequence shown here is derived from an EMBL/GenBank/DDBJ whole genome shotgun (WGS) entry which is preliminary data.</text>
</comment>
<protein>
    <recommendedName>
        <fullName evidence="3">Type IV pilus biogenesis protein PilM</fullName>
    </recommendedName>
</protein>
<dbReference type="Pfam" id="PF07419">
    <property type="entry name" value="PilM"/>
    <property type="match status" value="1"/>
</dbReference>
<organism evidence="1 2">
    <name type="scientific">Acetobacter peroxydans</name>
    <dbReference type="NCBI Taxonomy" id="104098"/>
    <lineage>
        <taxon>Bacteria</taxon>
        <taxon>Pseudomonadati</taxon>
        <taxon>Pseudomonadota</taxon>
        <taxon>Alphaproteobacteria</taxon>
        <taxon>Acetobacterales</taxon>
        <taxon>Acetobacteraceae</taxon>
        <taxon>Acetobacter</taxon>
    </lineage>
</organism>
<dbReference type="RefSeq" id="WP_141377297.1">
    <property type="nucleotide sequence ID" value="NZ_BAPL01000004.1"/>
</dbReference>
<dbReference type="AlphaFoldDB" id="A0A4Y3TXW8"/>
<dbReference type="InterPro" id="IPR009987">
    <property type="entry name" value="IM_PilM"/>
</dbReference>